<organism evidence="2 3">
    <name type="scientific">Rotaria socialis</name>
    <dbReference type="NCBI Taxonomy" id="392032"/>
    <lineage>
        <taxon>Eukaryota</taxon>
        <taxon>Metazoa</taxon>
        <taxon>Spiralia</taxon>
        <taxon>Gnathifera</taxon>
        <taxon>Rotifera</taxon>
        <taxon>Eurotatoria</taxon>
        <taxon>Bdelloidea</taxon>
        <taxon>Philodinida</taxon>
        <taxon>Philodinidae</taxon>
        <taxon>Rotaria</taxon>
    </lineage>
</organism>
<sequence length="80" mass="8546">MISSNNNNTRQSNSSDSGCYDRSSSSGDTHSITSASINHTPCSIPSGRLTSASTRRSNTSKKVSFEDQARTIIVTTAIYV</sequence>
<reference evidence="2" key="1">
    <citation type="submission" date="2021-02" db="EMBL/GenBank/DDBJ databases">
        <authorList>
            <person name="Nowell W R."/>
        </authorList>
    </citation>
    <scope>NUCLEOTIDE SEQUENCE</scope>
</reference>
<name>A0A817WAG2_9BILA</name>
<evidence type="ECO:0000313" key="3">
    <source>
        <dbReference type="Proteomes" id="UP000663825"/>
    </source>
</evidence>
<feature type="region of interest" description="Disordered" evidence="1">
    <location>
        <begin position="1"/>
        <end position="66"/>
    </location>
</feature>
<evidence type="ECO:0000256" key="1">
    <source>
        <dbReference type="SAM" id="MobiDB-lite"/>
    </source>
</evidence>
<feature type="compositionally biased region" description="Polar residues" evidence="1">
    <location>
        <begin position="37"/>
        <end position="62"/>
    </location>
</feature>
<dbReference type="EMBL" id="CAJNXB010004069">
    <property type="protein sequence ID" value="CAF3353240.1"/>
    <property type="molecule type" value="Genomic_DNA"/>
</dbReference>
<evidence type="ECO:0000313" key="2">
    <source>
        <dbReference type="EMBL" id="CAF3353240.1"/>
    </source>
</evidence>
<comment type="caution">
    <text evidence="2">The sequence shown here is derived from an EMBL/GenBank/DDBJ whole genome shotgun (WGS) entry which is preliminary data.</text>
</comment>
<protein>
    <submittedName>
        <fullName evidence="2">Uncharacterized protein</fullName>
    </submittedName>
</protein>
<accession>A0A817WAG2</accession>
<proteinExistence type="predicted"/>
<feature type="compositionally biased region" description="Low complexity" evidence="1">
    <location>
        <begin position="1"/>
        <end position="36"/>
    </location>
</feature>
<dbReference type="AlphaFoldDB" id="A0A817WAG2"/>
<dbReference type="OrthoDB" id="10018020at2759"/>
<dbReference type="Proteomes" id="UP000663825">
    <property type="component" value="Unassembled WGS sequence"/>
</dbReference>
<gene>
    <name evidence="2" type="ORF">TIS948_LOCUS23474</name>
</gene>